<dbReference type="InterPro" id="IPR018062">
    <property type="entry name" value="HTH_AraC-typ_CS"/>
</dbReference>
<dbReference type="PANTHER" id="PTHR43280:SF29">
    <property type="entry name" value="ARAC-FAMILY TRANSCRIPTIONAL REGULATOR"/>
    <property type="match status" value="1"/>
</dbReference>
<sequence>MEMYTLHDISLVIAITILLVVGVTNLSLIQRLKKTKTDVQKVKEQFNIIIIIYCIIHFISIILNAKDSFTHVTFSFLFLIWPNIYFIYLESENKRFDITSYYITLYGSYVMSVVTLIVFFVFDFYDELAFPIEFFVWGILLMVIGYYLYLFVVNKLYNQDKNAISRLALIGILLTVISLLFSSLSESLIMVTCISYIVFLFFFVCYIVMMNNSLIIQLSKSINLVSFSSRDYNGDKYVDNEYRNEKSLFSSKQLMAITKSLEELPSEYFYNSYLDLSQLASSLRILNHELSYYFSYHLATNFNQYINNIRVIKAKELLVCREYIDKSVKDIGEEVGFSSNASFYRAFKDKYGIPPSECRKKNIIE</sequence>
<dbReference type="Gene3D" id="1.10.10.60">
    <property type="entry name" value="Homeodomain-like"/>
    <property type="match status" value="1"/>
</dbReference>
<keyword evidence="4" id="KW-1133">Transmembrane helix</keyword>
<feature type="transmembrane region" description="Helical" evidence="4">
    <location>
        <begin position="46"/>
        <end position="63"/>
    </location>
</feature>
<evidence type="ECO:0000313" key="7">
    <source>
        <dbReference type="Proteomes" id="UP000004834"/>
    </source>
</evidence>
<keyword evidence="3" id="KW-0804">Transcription</keyword>
<dbReference type="Proteomes" id="UP000004834">
    <property type="component" value="Unassembled WGS sequence"/>
</dbReference>
<evidence type="ECO:0000259" key="5">
    <source>
        <dbReference type="PROSITE" id="PS01124"/>
    </source>
</evidence>
<feature type="transmembrane region" description="Helical" evidence="4">
    <location>
        <begin position="69"/>
        <end position="89"/>
    </location>
</feature>
<dbReference type="PROSITE" id="PS00041">
    <property type="entry name" value="HTH_ARAC_FAMILY_1"/>
    <property type="match status" value="1"/>
</dbReference>
<feature type="transmembrane region" description="Helical" evidence="4">
    <location>
        <begin position="101"/>
        <end position="122"/>
    </location>
</feature>
<gene>
    <name evidence="6" type="ORF">HMPREF9715_02537</name>
</gene>
<evidence type="ECO:0000256" key="4">
    <source>
        <dbReference type="SAM" id="Phobius"/>
    </source>
</evidence>
<name>A0AAV3F135_9FLAO</name>
<feature type="transmembrane region" description="Helical" evidence="4">
    <location>
        <begin position="164"/>
        <end position="182"/>
    </location>
</feature>
<keyword evidence="1" id="KW-0805">Transcription regulation</keyword>
<dbReference type="RefSeq" id="WP_006264105.1">
    <property type="nucleotide sequence ID" value="NZ_JH590838.1"/>
</dbReference>
<dbReference type="SUPFAM" id="SSF46689">
    <property type="entry name" value="Homeodomain-like"/>
    <property type="match status" value="1"/>
</dbReference>
<dbReference type="EMBL" id="AGEE01000034">
    <property type="protein sequence ID" value="EHO08982.1"/>
    <property type="molecule type" value="Genomic_DNA"/>
</dbReference>
<dbReference type="AlphaFoldDB" id="A0AAV3F135"/>
<dbReference type="Pfam" id="PF12833">
    <property type="entry name" value="HTH_18"/>
    <property type="match status" value="1"/>
</dbReference>
<evidence type="ECO:0000256" key="3">
    <source>
        <dbReference type="ARBA" id="ARBA00023163"/>
    </source>
</evidence>
<protein>
    <recommendedName>
        <fullName evidence="5">HTH araC/xylS-type domain-containing protein</fullName>
    </recommendedName>
</protein>
<feature type="transmembrane region" description="Helical" evidence="4">
    <location>
        <begin position="6"/>
        <end position="26"/>
    </location>
</feature>
<organism evidence="6 7">
    <name type="scientific">Myroides odoratimimus CIP 101113</name>
    <dbReference type="NCBI Taxonomy" id="883154"/>
    <lineage>
        <taxon>Bacteria</taxon>
        <taxon>Pseudomonadati</taxon>
        <taxon>Bacteroidota</taxon>
        <taxon>Flavobacteriia</taxon>
        <taxon>Flavobacteriales</taxon>
        <taxon>Flavobacteriaceae</taxon>
        <taxon>Myroides</taxon>
    </lineage>
</organism>
<accession>A0AAV3F135</accession>
<evidence type="ECO:0000256" key="1">
    <source>
        <dbReference type="ARBA" id="ARBA00023015"/>
    </source>
</evidence>
<evidence type="ECO:0000313" key="6">
    <source>
        <dbReference type="EMBL" id="EHO08982.1"/>
    </source>
</evidence>
<dbReference type="InterPro" id="IPR009057">
    <property type="entry name" value="Homeodomain-like_sf"/>
</dbReference>
<dbReference type="SMART" id="SM00342">
    <property type="entry name" value="HTH_ARAC"/>
    <property type="match status" value="1"/>
</dbReference>
<proteinExistence type="predicted"/>
<keyword evidence="4" id="KW-0812">Transmembrane</keyword>
<dbReference type="GO" id="GO:0043565">
    <property type="term" value="F:sequence-specific DNA binding"/>
    <property type="evidence" value="ECO:0007669"/>
    <property type="project" value="InterPro"/>
</dbReference>
<feature type="transmembrane region" description="Helical" evidence="4">
    <location>
        <begin position="134"/>
        <end position="152"/>
    </location>
</feature>
<evidence type="ECO:0000256" key="2">
    <source>
        <dbReference type="ARBA" id="ARBA00023125"/>
    </source>
</evidence>
<feature type="domain" description="HTH araC/xylS-type" evidence="5">
    <location>
        <begin position="259"/>
        <end position="361"/>
    </location>
</feature>
<feature type="transmembrane region" description="Helical" evidence="4">
    <location>
        <begin position="188"/>
        <end position="209"/>
    </location>
</feature>
<keyword evidence="2" id="KW-0238">DNA-binding</keyword>
<dbReference type="PROSITE" id="PS01124">
    <property type="entry name" value="HTH_ARAC_FAMILY_2"/>
    <property type="match status" value="1"/>
</dbReference>
<dbReference type="InterPro" id="IPR018060">
    <property type="entry name" value="HTH_AraC"/>
</dbReference>
<dbReference type="PANTHER" id="PTHR43280">
    <property type="entry name" value="ARAC-FAMILY TRANSCRIPTIONAL REGULATOR"/>
    <property type="match status" value="1"/>
</dbReference>
<dbReference type="GO" id="GO:0003700">
    <property type="term" value="F:DNA-binding transcription factor activity"/>
    <property type="evidence" value="ECO:0007669"/>
    <property type="project" value="InterPro"/>
</dbReference>
<comment type="caution">
    <text evidence="6">The sequence shown here is derived from an EMBL/GenBank/DDBJ whole genome shotgun (WGS) entry which is preliminary data.</text>
</comment>
<dbReference type="InterPro" id="IPR020449">
    <property type="entry name" value="Tscrpt_reg_AraC-type_HTH"/>
</dbReference>
<reference evidence="6 7" key="1">
    <citation type="submission" date="2011-11" db="EMBL/GenBank/DDBJ databases">
        <title>The Genome Sequence of Myroides odoratimimus CIP 101113.</title>
        <authorList>
            <person name="Earl A."/>
            <person name="Ward D."/>
            <person name="Feldgarden M."/>
            <person name="Gevers D."/>
            <person name="Huys G."/>
            <person name="Young S.K."/>
            <person name="Zeng Q."/>
            <person name="Gargeya S."/>
            <person name="Fitzgerald M."/>
            <person name="Haas B."/>
            <person name="Abouelleil A."/>
            <person name="Alvarado L."/>
            <person name="Arachchi H.M."/>
            <person name="Berlin A."/>
            <person name="Brown A."/>
            <person name="Chapman S.B."/>
            <person name="Chen Z."/>
            <person name="Dunbar C."/>
            <person name="Freedman E."/>
            <person name="Gearin G."/>
            <person name="Goldberg J."/>
            <person name="Griggs A."/>
            <person name="Gujja S."/>
            <person name="Heiman D."/>
            <person name="Howarth C."/>
            <person name="Larson L."/>
            <person name="Lui A."/>
            <person name="MacDonald P.J.P."/>
            <person name="Montmayeur A."/>
            <person name="Murphy C."/>
            <person name="Neiman D."/>
            <person name="Pearson M."/>
            <person name="Priest M."/>
            <person name="Roberts A."/>
            <person name="Saif S."/>
            <person name="Shea T."/>
            <person name="Shenoy N."/>
            <person name="Sisk P."/>
            <person name="Stolte C."/>
            <person name="Sykes S."/>
            <person name="Wortman J."/>
            <person name="Nusbaum C."/>
            <person name="Birren B."/>
        </authorList>
    </citation>
    <scope>NUCLEOTIDE SEQUENCE [LARGE SCALE GENOMIC DNA]</scope>
    <source>
        <strain evidence="6 7">CIP 101113</strain>
    </source>
</reference>
<keyword evidence="4" id="KW-0472">Membrane</keyword>
<dbReference type="PRINTS" id="PR00032">
    <property type="entry name" value="HTHARAC"/>
</dbReference>